<evidence type="ECO:0000313" key="2">
    <source>
        <dbReference type="EMBL" id="CAI6334698.1"/>
    </source>
</evidence>
<evidence type="ECO:0000256" key="1">
    <source>
        <dbReference type="SAM" id="MobiDB-lite"/>
    </source>
</evidence>
<name>A0A9W4XK94_9PLEO</name>
<accession>A0A9W4XK94</accession>
<dbReference type="Proteomes" id="UP001152607">
    <property type="component" value="Unassembled WGS sequence"/>
</dbReference>
<dbReference type="OrthoDB" id="5376498at2759"/>
<reference evidence="2" key="1">
    <citation type="submission" date="2023-01" db="EMBL/GenBank/DDBJ databases">
        <authorList>
            <person name="Van Ghelder C."/>
            <person name="Rancurel C."/>
        </authorList>
    </citation>
    <scope>NUCLEOTIDE SEQUENCE</scope>
    <source>
        <strain evidence="2">CNCM I-4278</strain>
    </source>
</reference>
<proteinExistence type="predicted"/>
<dbReference type="EMBL" id="CAOQHR010000005">
    <property type="protein sequence ID" value="CAI6334698.1"/>
    <property type="molecule type" value="Genomic_DNA"/>
</dbReference>
<keyword evidence="3" id="KW-1185">Reference proteome</keyword>
<protein>
    <submittedName>
        <fullName evidence="2">Uncharacterized protein</fullName>
    </submittedName>
</protein>
<evidence type="ECO:0000313" key="3">
    <source>
        <dbReference type="Proteomes" id="UP001152607"/>
    </source>
</evidence>
<sequence>MEGTDSIKPSPTTWILRLKARKTTIFLHVDPLQTFASIKSQLHTALSETYLLDPETNKNVELPASPSEIQLGRPIDRMDPDGGFVLGEWEIAPSDEDESEAGKSKGKAKPKKNDAGFGSVVKDCPKGAGLKDRDVLVFRWPGDGTGWEDEEDDPKNRMWGVKLASFEDSYGVQNEADLGAGGEFEG</sequence>
<organism evidence="2 3">
    <name type="scientific">Periconia digitata</name>
    <dbReference type="NCBI Taxonomy" id="1303443"/>
    <lineage>
        <taxon>Eukaryota</taxon>
        <taxon>Fungi</taxon>
        <taxon>Dikarya</taxon>
        <taxon>Ascomycota</taxon>
        <taxon>Pezizomycotina</taxon>
        <taxon>Dothideomycetes</taxon>
        <taxon>Pleosporomycetidae</taxon>
        <taxon>Pleosporales</taxon>
        <taxon>Massarineae</taxon>
        <taxon>Periconiaceae</taxon>
        <taxon>Periconia</taxon>
    </lineage>
</organism>
<dbReference type="AlphaFoldDB" id="A0A9W4XK94"/>
<feature type="region of interest" description="Disordered" evidence="1">
    <location>
        <begin position="90"/>
        <end position="128"/>
    </location>
</feature>
<comment type="caution">
    <text evidence="2">The sequence shown here is derived from an EMBL/GenBank/DDBJ whole genome shotgun (WGS) entry which is preliminary data.</text>
</comment>
<gene>
    <name evidence="2" type="ORF">PDIGIT_LOCUS7763</name>
</gene>